<dbReference type="WBParaSite" id="TTAC_0001021301-mRNA-1">
    <property type="protein sequence ID" value="TTAC_0001021301-mRNA-1"/>
    <property type="gene ID" value="TTAC_0001021301"/>
</dbReference>
<reference evidence="3" key="1">
    <citation type="submission" date="2017-02" db="UniProtKB">
        <authorList>
            <consortium name="WormBaseParasite"/>
        </authorList>
    </citation>
    <scope>IDENTIFICATION</scope>
</reference>
<keyword evidence="2" id="KW-1185">Reference proteome</keyword>
<dbReference type="AlphaFoldDB" id="A0A0R3X9I8"/>
<dbReference type="EMBL" id="UYWX01021419">
    <property type="protein sequence ID" value="VDM35178.1"/>
    <property type="molecule type" value="Genomic_DNA"/>
</dbReference>
<evidence type="ECO:0000313" key="1">
    <source>
        <dbReference type="EMBL" id="VDM35178.1"/>
    </source>
</evidence>
<organism evidence="3">
    <name type="scientific">Hydatigena taeniaeformis</name>
    <name type="common">Feline tapeworm</name>
    <name type="synonym">Taenia taeniaeformis</name>
    <dbReference type="NCBI Taxonomy" id="6205"/>
    <lineage>
        <taxon>Eukaryota</taxon>
        <taxon>Metazoa</taxon>
        <taxon>Spiralia</taxon>
        <taxon>Lophotrochozoa</taxon>
        <taxon>Platyhelminthes</taxon>
        <taxon>Cestoda</taxon>
        <taxon>Eucestoda</taxon>
        <taxon>Cyclophyllidea</taxon>
        <taxon>Taeniidae</taxon>
        <taxon>Hydatigera</taxon>
    </lineage>
</organism>
<reference evidence="1 2" key="2">
    <citation type="submission" date="2018-11" db="EMBL/GenBank/DDBJ databases">
        <authorList>
            <consortium name="Pathogen Informatics"/>
        </authorList>
    </citation>
    <scope>NUCLEOTIDE SEQUENCE [LARGE SCALE GENOMIC DNA]</scope>
</reference>
<evidence type="ECO:0000313" key="3">
    <source>
        <dbReference type="WBParaSite" id="TTAC_0001021301-mRNA-1"/>
    </source>
</evidence>
<gene>
    <name evidence="1" type="ORF">TTAC_LOCUS10198</name>
</gene>
<dbReference type="Proteomes" id="UP000274429">
    <property type="component" value="Unassembled WGS sequence"/>
</dbReference>
<name>A0A0R3X9I8_HYDTA</name>
<accession>A0A0R3X9I8</accession>
<evidence type="ECO:0000313" key="2">
    <source>
        <dbReference type="Proteomes" id="UP000274429"/>
    </source>
</evidence>
<protein>
    <submittedName>
        <fullName evidence="3">PH domain-containing protein</fullName>
    </submittedName>
</protein>
<proteinExistence type="predicted"/>
<sequence length="65" mass="7358">MDEAYEGVGNTQHSVLCEDEMTRWYEAILQTVKEFGLTPTCHDGVLAQYDASSHRTGQEQHSRIS</sequence>